<organism evidence="4">
    <name type="scientific">freshwater metagenome</name>
    <dbReference type="NCBI Taxonomy" id="449393"/>
    <lineage>
        <taxon>unclassified sequences</taxon>
        <taxon>metagenomes</taxon>
        <taxon>ecological metagenomes</taxon>
    </lineage>
</organism>
<evidence type="ECO:0000256" key="2">
    <source>
        <dbReference type="ARBA" id="ARBA00022741"/>
    </source>
</evidence>
<dbReference type="EMBL" id="CAEZYQ010000003">
    <property type="protein sequence ID" value="CAB4731596.1"/>
    <property type="molecule type" value="Genomic_DNA"/>
</dbReference>
<reference evidence="4" key="1">
    <citation type="submission" date="2020-05" db="EMBL/GenBank/DDBJ databases">
        <authorList>
            <person name="Chiriac C."/>
            <person name="Salcher M."/>
            <person name="Ghai R."/>
            <person name="Kavagutti S V."/>
        </authorList>
    </citation>
    <scope>NUCLEOTIDE SEQUENCE</scope>
</reference>
<name>A0A6J6S9T2_9ZZZZ</name>
<sequence>MLLGTPELRRAATVAAYVGVGSEPATGPLLAGLRAAGRRVLLPVLLPDLDLDWAVHTSDADLAPAPRGLLEPQGPRLGPDAVATADVVLVPGLAVSLAGLRLGRGGGSYDRALLRVPVGTPTWVLLHDDEVGLDVPGAAHDRHVTGAATPTRVVRF</sequence>
<evidence type="ECO:0000256" key="3">
    <source>
        <dbReference type="ARBA" id="ARBA00022840"/>
    </source>
</evidence>
<keyword evidence="2" id="KW-0547">Nucleotide-binding</keyword>
<dbReference type="PIRSF" id="PIRSF006806">
    <property type="entry name" value="FTHF_cligase"/>
    <property type="match status" value="1"/>
</dbReference>
<gene>
    <name evidence="4" type="ORF">UFOPK2761_00545</name>
</gene>
<dbReference type="NCBIfam" id="TIGR02727">
    <property type="entry name" value="MTHFS_bact"/>
    <property type="match status" value="1"/>
</dbReference>
<dbReference type="GO" id="GO:0009396">
    <property type="term" value="P:folic acid-containing compound biosynthetic process"/>
    <property type="evidence" value="ECO:0007669"/>
    <property type="project" value="TreeGrafter"/>
</dbReference>
<dbReference type="AlphaFoldDB" id="A0A6J6S9T2"/>
<dbReference type="PANTHER" id="PTHR23407:SF1">
    <property type="entry name" value="5-FORMYLTETRAHYDROFOLATE CYCLO-LIGASE"/>
    <property type="match status" value="1"/>
</dbReference>
<evidence type="ECO:0000313" key="4">
    <source>
        <dbReference type="EMBL" id="CAB4731596.1"/>
    </source>
</evidence>
<dbReference type="GO" id="GO:0035999">
    <property type="term" value="P:tetrahydrofolate interconversion"/>
    <property type="evidence" value="ECO:0007669"/>
    <property type="project" value="TreeGrafter"/>
</dbReference>
<dbReference type="Gene3D" id="3.40.50.10420">
    <property type="entry name" value="NagB/RpiA/CoA transferase-like"/>
    <property type="match status" value="1"/>
</dbReference>
<dbReference type="Pfam" id="PF01812">
    <property type="entry name" value="5-FTHF_cyc-lig"/>
    <property type="match status" value="1"/>
</dbReference>
<accession>A0A6J6S9T2</accession>
<proteinExistence type="inferred from homology"/>
<dbReference type="GO" id="GO:0030272">
    <property type="term" value="F:5-formyltetrahydrofolate cyclo-ligase activity"/>
    <property type="evidence" value="ECO:0007669"/>
    <property type="project" value="TreeGrafter"/>
</dbReference>
<dbReference type="InterPro" id="IPR002698">
    <property type="entry name" value="FTHF_cligase"/>
</dbReference>
<comment type="similarity">
    <text evidence="1">Belongs to the 5-formyltetrahydrofolate cyclo-ligase family.</text>
</comment>
<protein>
    <submittedName>
        <fullName evidence="4">Unannotated protein</fullName>
    </submittedName>
</protein>
<dbReference type="GO" id="GO:0005524">
    <property type="term" value="F:ATP binding"/>
    <property type="evidence" value="ECO:0007669"/>
    <property type="project" value="UniProtKB-KW"/>
</dbReference>
<dbReference type="SUPFAM" id="SSF100950">
    <property type="entry name" value="NagB/RpiA/CoA transferase-like"/>
    <property type="match status" value="1"/>
</dbReference>
<dbReference type="PANTHER" id="PTHR23407">
    <property type="entry name" value="ATPASE INHIBITOR/5-FORMYLTETRAHYDROFOLATE CYCLO-LIGASE"/>
    <property type="match status" value="1"/>
</dbReference>
<dbReference type="InterPro" id="IPR024185">
    <property type="entry name" value="FTHF_cligase-like_sf"/>
</dbReference>
<dbReference type="InterPro" id="IPR037171">
    <property type="entry name" value="NagB/RpiA_transferase-like"/>
</dbReference>
<evidence type="ECO:0000256" key="1">
    <source>
        <dbReference type="ARBA" id="ARBA00010638"/>
    </source>
</evidence>
<keyword evidence="3" id="KW-0067">ATP-binding</keyword>